<keyword evidence="1" id="KW-1133">Transmembrane helix</keyword>
<feature type="transmembrane region" description="Helical" evidence="1">
    <location>
        <begin position="220"/>
        <end position="240"/>
    </location>
</feature>
<evidence type="ECO:0000256" key="1">
    <source>
        <dbReference type="SAM" id="Phobius"/>
    </source>
</evidence>
<sequence>MAKISGFRNILTNLGIILFFIVLSYAYLSPLLEGKVLQMPDIEHHKGMSKELVDYREENGEEALWTNSMFAGMPGYMVSVIYPDNLARYINGNIRKLFSIAGFLILYMVGFYILLMSLKINRWLSVAGAVAFAFSSYFLIILGAGHMSKANAIGYLAPVVAGVLISFRGKHLAGSLLLSAALSLELLANHLQITYYGFILIALLGIVELIFAIREKTLPSFFKAVLFLLAGAIVAVGMNFSRLYTTWEYSKETIRGPSELTSESENKTSGLDKDYVVQWSYGIDETLTLLIPNFKGGGSQVNPGVDSESYKALQRQGVQNPRQTIQAVSMYHGDQPGTSGPVYIGAIIVLFFVLGLYVVKGPEKWWLVAATVVSVVLSWGGNIMWLTSFLLDYLPFYNKFRAPSMTLVIAQFSMPLLGFIALNNILSGKVEKKVWLNGLKWSVIFTGGLSLLLAIVPGITGDFTNAADSMRFPDWLMDSVIADRKSMLRTDAFRSFLFIALASGALYLWHLKKIKATPFIALLALLILVDLWTVDKRYLNNNNFVPKRQAENPFPMTPADKAILSDTDLYYRVLPLQNPFQDARTSYYHKNVGGYHAAKLRRYQELIEHYLQPEMQKMVAGLQSGSAIDSVFRQLPVINMLNTRYLIFDLNQAPIRNPFPLGNAWFVSDFKMVGNADDEIKAMETFNPAETAVVDQRFIEHVNGISIAKESNGKIELAEYEPNYLKYNFEAENDQFTVFSEIYYDKGWNAYIDGEPIPHFRVNYVLRAMIVPGGQHTIEFKFEPKSYYTGNKISLASSLLLILAVAGYAFAQFRRRKALPENE</sequence>
<feature type="transmembrane region" description="Helical" evidence="1">
    <location>
        <begin position="193"/>
        <end position="213"/>
    </location>
</feature>
<dbReference type="EMBL" id="QWET01000009">
    <property type="protein sequence ID" value="RIH64609.1"/>
    <property type="molecule type" value="Genomic_DNA"/>
</dbReference>
<evidence type="ECO:0000313" key="3">
    <source>
        <dbReference type="Proteomes" id="UP000266441"/>
    </source>
</evidence>
<feature type="transmembrane region" description="Helical" evidence="1">
    <location>
        <begin position="7"/>
        <end position="28"/>
    </location>
</feature>
<reference evidence="2 3" key="1">
    <citation type="journal article" date="2015" name="Int. J. Syst. Evol. Microbiol.">
        <title>Mariniphaga sediminis sp. nov., isolated from coastal sediment.</title>
        <authorList>
            <person name="Wang F.Q."/>
            <person name="Shen Q.Y."/>
            <person name="Chen G.J."/>
            <person name="Du Z.J."/>
        </authorList>
    </citation>
    <scope>NUCLEOTIDE SEQUENCE [LARGE SCALE GENOMIC DNA]</scope>
    <source>
        <strain evidence="2 3">SY21</strain>
    </source>
</reference>
<dbReference type="PANTHER" id="PTHR38454:SF1">
    <property type="entry name" value="INTEGRAL MEMBRANE PROTEIN"/>
    <property type="match status" value="1"/>
</dbReference>
<name>A0A399CYU9_9BACT</name>
<feature type="transmembrane region" description="Helical" evidence="1">
    <location>
        <begin position="340"/>
        <end position="359"/>
    </location>
</feature>
<feature type="transmembrane region" description="Helical" evidence="1">
    <location>
        <begin position="793"/>
        <end position="811"/>
    </location>
</feature>
<evidence type="ECO:0000313" key="2">
    <source>
        <dbReference type="EMBL" id="RIH64609.1"/>
    </source>
</evidence>
<dbReference type="InterPro" id="IPR018580">
    <property type="entry name" value="Uncharacterised_YfhO"/>
</dbReference>
<dbReference type="RefSeq" id="WP_119350481.1">
    <property type="nucleotide sequence ID" value="NZ_QWET01000009.1"/>
</dbReference>
<dbReference type="Proteomes" id="UP000266441">
    <property type="component" value="Unassembled WGS sequence"/>
</dbReference>
<dbReference type="PANTHER" id="PTHR38454">
    <property type="entry name" value="INTEGRAL MEMBRANE PROTEIN-RELATED"/>
    <property type="match status" value="1"/>
</dbReference>
<keyword evidence="3" id="KW-1185">Reference proteome</keyword>
<feature type="transmembrane region" description="Helical" evidence="1">
    <location>
        <begin position="97"/>
        <end position="117"/>
    </location>
</feature>
<keyword evidence="1" id="KW-0812">Transmembrane</keyword>
<dbReference type="OrthoDB" id="9772884at2"/>
<feature type="transmembrane region" description="Helical" evidence="1">
    <location>
        <begin position="405"/>
        <end position="426"/>
    </location>
</feature>
<accession>A0A399CYU9</accession>
<dbReference type="Pfam" id="PF09586">
    <property type="entry name" value="YfhO"/>
    <property type="match status" value="1"/>
</dbReference>
<proteinExistence type="predicted"/>
<evidence type="ECO:0008006" key="4">
    <source>
        <dbReference type="Google" id="ProtNLM"/>
    </source>
</evidence>
<dbReference type="AlphaFoldDB" id="A0A399CYU9"/>
<feature type="transmembrane region" description="Helical" evidence="1">
    <location>
        <begin position="492"/>
        <end position="509"/>
    </location>
</feature>
<organism evidence="2 3">
    <name type="scientific">Mariniphaga sediminis</name>
    <dbReference type="NCBI Taxonomy" id="1628158"/>
    <lineage>
        <taxon>Bacteria</taxon>
        <taxon>Pseudomonadati</taxon>
        <taxon>Bacteroidota</taxon>
        <taxon>Bacteroidia</taxon>
        <taxon>Marinilabiliales</taxon>
        <taxon>Prolixibacteraceae</taxon>
        <taxon>Mariniphaga</taxon>
    </lineage>
</organism>
<feature type="transmembrane region" description="Helical" evidence="1">
    <location>
        <begin position="123"/>
        <end position="145"/>
    </location>
</feature>
<feature type="transmembrane region" description="Helical" evidence="1">
    <location>
        <begin position="64"/>
        <end position="85"/>
    </location>
</feature>
<comment type="caution">
    <text evidence="2">The sequence shown here is derived from an EMBL/GenBank/DDBJ whole genome shotgun (WGS) entry which is preliminary data.</text>
</comment>
<feature type="transmembrane region" description="Helical" evidence="1">
    <location>
        <begin position="438"/>
        <end position="460"/>
    </location>
</feature>
<feature type="transmembrane region" description="Helical" evidence="1">
    <location>
        <begin position="152"/>
        <end position="173"/>
    </location>
</feature>
<feature type="transmembrane region" description="Helical" evidence="1">
    <location>
        <begin position="516"/>
        <end position="534"/>
    </location>
</feature>
<feature type="transmembrane region" description="Helical" evidence="1">
    <location>
        <begin position="366"/>
        <end position="385"/>
    </location>
</feature>
<keyword evidence="1" id="KW-0472">Membrane</keyword>
<gene>
    <name evidence="2" type="ORF">D1164_13260</name>
</gene>
<protein>
    <recommendedName>
        <fullName evidence="4">YfhO family protein</fullName>
    </recommendedName>
</protein>